<evidence type="ECO:0000313" key="1">
    <source>
        <dbReference type="EMBL" id="MEQ2238073.1"/>
    </source>
</evidence>
<organism evidence="1 2">
    <name type="scientific">Ilyodon furcidens</name>
    <name type="common">goldbreast splitfin</name>
    <dbReference type="NCBI Taxonomy" id="33524"/>
    <lineage>
        <taxon>Eukaryota</taxon>
        <taxon>Metazoa</taxon>
        <taxon>Chordata</taxon>
        <taxon>Craniata</taxon>
        <taxon>Vertebrata</taxon>
        <taxon>Euteleostomi</taxon>
        <taxon>Actinopterygii</taxon>
        <taxon>Neopterygii</taxon>
        <taxon>Teleostei</taxon>
        <taxon>Neoteleostei</taxon>
        <taxon>Acanthomorphata</taxon>
        <taxon>Ovalentaria</taxon>
        <taxon>Atherinomorphae</taxon>
        <taxon>Cyprinodontiformes</taxon>
        <taxon>Goodeidae</taxon>
        <taxon>Ilyodon</taxon>
    </lineage>
</organism>
<dbReference type="EMBL" id="JAHRIQ010050600">
    <property type="protein sequence ID" value="MEQ2238073.1"/>
    <property type="molecule type" value="Genomic_DNA"/>
</dbReference>
<evidence type="ECO:0000313" key="2">
    <source>
        <dbReference type="Proteomes" id="UP001482620"/>
    </source>
</evidence>
<comment type="caution">
    <text evidence="1">The sequence shown here is derived from an EMBL/GenBank/DDBJ whole genome shotgun (WGS) entry which is preliminary data.</text>
</comment>
<dbReference type="Proteomes" id="UP001482620">
    <property type="component" value="Unassembled WGS sequence"/>
</dbReference>
<gene>
    <name evidence="1" type="ORF">ILYODFUR_029680</name>
</gene>
<sequence>MVGEDAGPTWHTQMILEGLLGTPGGVSREVELQPPPLRESFKHIPGEVGDIESKWAMFRASTLPRQLTGAMVARFECLSWRQSLNPLVDIGVEGCCQAEEGVLSHLFGLWDSESS</sequence>
<reference evidence="1 2" key="1">
    <citation type="submission" date="2021-06" db="EMBL/GenBank/DDBJ databases">
        <authorList>
            <person name="Palmer J.M."/>
        </authorList>
    </citation>
    <scope>NUCLEOTIDE SEQUENCE [LARGE SCALE GENOMIC DNA]</scope>
    <source>
        <strain evidence="2">if_2019</strain>
        <tissue evidence="1">Muscle</tissue>
    </source>
</reference>
<protein>
    <submittedName>
        <fullName evidence="1">Uncharacterized protein</fullName>
    </submittedName>
</protein>
<proteinExistence type="predicted"/>
<name>A0ABV0U2H3_9TELE</name>
<keyword evidence="2" id="KW-1185">Reference proteome</keyword>
<accession>A0ABV0U2H3</accession>